<accession>A0A2I0AT53</accession>
<reference evidence="2 3" key="1">
    <citation type="journal article" date="2017" name="Nature">
        <title>The Apostasia genome and the evolution of orchids.</title>
        <authorList>
            <person name="Zhang G.Q."/>
            <person name="Liu K.W."/>
            <person name="Li Z."/>
            <person name="Lohaus R."/>
            <person name="Hsiao Y.Y."/>
            <person name="Niu S.C."/>
            <person name="Wang J.Y."/>
            <person name="Lin Y.C."/>
            <person name="Xu Q."/>
            <person name="Chen L.J."/>
            <person name="Yoshida K."/>
            <person name="Fujiwara S."/>
            <person name="Wang Z.W."/>
            <person name="Zhang Y.Q."/>
            <person name="Mitsuda N."/>
            <person name="Wang M."/>
            <person name="Liu G.H."/>
            <person name="Pecoraro L."/>
            <person name="Huang H.X."/>
            <person name="Xiao X.J."/>
            <person name="Lin M."/>
            <person name="Wu X.Y."/>
            <person name="Wu W.L."/>
            <person name="Chen Y.Y."/>
            <person name="Chang S.B."/>
            <person name="Sakamoto S."/>
            <person name="Ohme-Takagi M."/>
            <person name="Yagi M."/>
            <person name="Zeng S.J."/>
            <person name="Shen C.Y."/>
            <person name="Yeh C.M."/>
            <person name="Luo Y.B."/>
            <person name="Tsai W.C."/>
            <person name="Van de Peer Y."/>
            <person name="Liu Z.J."/>
        </authorList>
    </citation>
    <scope>NUCLEOTIDE SEQUENCE [LARGE SCALE GENOMIC DNA]</scope>
    <source>
        <strain evidence="3">cv. Shenzhen</strain>
        <tissue evidence="2">Stem</tissue>
    </source>
</reference>
<dbReference type="AlphaFoldDB" id="A0A2I0AT53"/>
<dbReference type="Proteomes" id="UP000236161">
    <property type="component" value="Unassembled WGS sequence"/>
</dbReference>
<dbReference type="EMBL" id="KZ451950">
    <property type="protein sequence ID" value="PKA58733.1"/>
    <property type="molecule type" value="Genomic_DNA"/>
</dbReference>
<feature type="compositionally biased region" description="Low complexity" evidence="1">
    <location>
        <begin position="40"/>
        <end position="50"/>
    </location>
</feature>
<feature type="region of interest" description="Disordered" evidence="1">
    <location>
        <begin position="40"/>
        <end position="59"/>
    </location>
</feature>
<protein>
    <submittedName>
        <fullName evidence="2">Uncharacterized protein</fullName>
    </submittedName>
</protein>
<sequence length="84" mass="9898">MMVLHNYIRHHHTRLDKHFNRCDQDKEFIYAEAYFYQNENSSANNSGSNSDYDENSIVDDDGDNKRYMIIIRDHISHDLVSGGC</sequence>
<organism evidence="2 3">
    <name type="scientific">Apostasia shenzhenica</name>
    <dbReference type="NCBI Taxonomy" id="1088818"/>
    <lineage>
        <taxon>Eukaryota</taxon>
        <taxon>Viridiplantae</taxon>
        <taxon>Streptophyta</taxon>
        <taxon>Embryophyta</taxon>
        <taxon>Tracheophyta</taxon>
        <taxon>Spermatophyta</taxon>
        <taxon>Magnoliopsida</taxon>
        <taxon>Liliopsida</taxon>
        <taxon>Asparagales</taxon>
        <taxon>Orchidaceae</taxon>
        <taxon>Apostasioideae</taxon>
        <taxon>Apostasia</taxon>
    </lineage>
</organism>
<evidence type="ECO:0000256" key="1">
    <source>
        <dbReference type="SAM" id="MobiDB-lite"/>
    </source>
</evidence>
<proteinExistence type="predicted"/>
<name>A0A2I0AT53_9ASPA</name>
<evidence type="ECO:0000313" key="2">
    <source>
        <dbReference type="EMBL" id="PKA58733.1"/>
    </source>
</evidence>
<evidence type="ECO:0000313" key="3">
    <source>
        <dbReference type="Proteomes" id="UP000236161"/>
    </source>
</evidence>
<keyword evidence="3" id="KW-1185">Reference proteome</keyword>
<gene>
    <name evidence="2" type="ORF">AXF42_Ash000826</name>
</gene>